<evidence type="ECO:0000313" key="1">
    <source>
        <dbReference type="EMBL" id="AAV45618.1"/>
    </source>
</evidence>
<keyword evidence="3" id="KW-1185">Reference proteome</keyword>
<dbReference type="eggNOG" id="arCOG10925">
    <property type="taxonomic scope" value="Archaea"/>
</dbReference>
<evidence type="ECO:0000313" key="2">
    <source>
        <dbReference type="EMBL" id="QCP90402.1"/>
    </source>
</evidence>
<evidence type="ECO:0000313" key="4">
    <source>
        <dbReference type="Proteomes" id="UP000298722"/>
    </source>
</evidence>
<dbReference type="EnsemblBacteria" id="AAV45618">
    <property type="protein sequence ID" value="AAV45618"/>
    <property type="gene ID" value="rrnAC0607"/>
</dbReference>
<name>Q5V4D4_HALMA</name>
<sequence length="81" mass="8880">MRHTDIWLEAMGAALLSCAVYEVLTGTRSTDGDRDDRPDWATLTECDLQALADGDAQTIRTSGTGDLYRLEAVDVETNTDE</sequence>
<dbReference type="GeneID" id="40151658"/>
<dbReference type="PATRIC" id="fig|272569.17.peg.1365"/>
<dbReference type="Proteomes" id="UP000001169">
    <property type="component" value="Chromosome I"/>
</dbReference>
<organism evidence="1 3">
    <name type="scientific">Haloarcula marismortui (strain ATCC 43049 / DSM 3752 / JCM 8966 / VKM B-1809)</name>
    <name type="common">Halobacterium marismortui</name>
    <dbReference type="NCBI Taxonomy" id="272569"/>
    <lineage>
        <taxon>Archaea</taxon>
        <taxon>Methanobacteriati</taxon>
        <taxon>Methanobacteriota</taxon>
        <taxon>Stenosarchaea group</taxon>
        <taxon>Halobacteria</taxon>
        <taxon>Halobacteriales</taxon>
        <taxon>Haloarculaceae</taxon>
        <taxon>Haloarcula</taxon>
    </lineage>
</organism>
<dbReference type="PaxDb" id="272569-rrnAC0607"/>
<gene>
    <name evidence="1" type="ordered locus">rrnAC0607</name>
    <name evidence="2" type="ORF">E6P14_05845</name>
</gene>
<dbReference type="STRING" id="272569.rrnAC0607"/>
<proteinExistence type="predicted"/>
<reference evidence="1 3" key="1">
    <citation type="journal article" date="2004" name="Genome Res.">
        <title>Genome sequence of Haloarcula marismortui: a halophilic archaeon from the Dead Sea.</title>
        <authorList>
            <person name="Baliga N.S."/>
            <person name="Bonneau R."/>
            <person name="Facciotti M.T."/>
            <person name="Pan M."/>
            <person name="Glusman G."/>
            <person name="Deutsch E.W."/>
            <person name="Shannon P."/>
            <person name="Chiu Y."/>
            <person name="Weng R.S."/>
            <person name="Gan R.R."/>
            <person name="Hung P."/>
            <person name="Date S.V."/>
            <person name="Marcotte E."/>
            <person name="Hood L."/>
            <person name="Ng W.V."/>
        </authorList>
    </citation>
    <scope>NUCLEOTIDE SEQUENCE [LARGE SCALE GENOMIC DNA]</scope>
    <source>
        <strain evidence="1">ATCC 43049</strain>
        <strain evidence="3">ATCC 43049 / DSM 3752 / JCM 8966 / VKM B-1809</strain>
    </source>
</reference>
<reference evidence="2 4" key="2">
    <citation type="submission" date="2019-04" db="EMBL/GenBank/DDBJ databases">
        <title>Methylomes of two halophilic Archaea, Haloarcula marismortui and Haloferax mediterranei.</title>
        <authorList>
            <person name="DasSarma S."/>
            <person name="DasSarma P."/>
            <person name="DasSarma S."/>
            <person name="Fomenkov A."/>
            <person name="Vincze T."/>
            <person name="Anton B.P."/>
            <person name="Roberts R.J."/>
        </authorList>
    </citation>
    <scope>NUCLEOTIDE SEQUENCE [LARGE SCALE GENOMIC DNA]</scope>
    <source>
        <strain evidence="2 4">ATCC 43049</strain>
    </source>
</reference>
<dbReference type="HOGENOM" id="CLU_2565613_0_0_2"/>
<dbReference type="AlphaFoldDB" id="Q5V4D4"/>
<evidence type="ECO:0000313" key="3">
    <source>
        <dbReference type="Proteomes" id="UP000001169"/>
    </source>
</evidence>
<dbReference type="Proteomes" id="UP000298722">
    <property type="component" value="Chromosome"/>
</dbReference>
<dbReference type="RefSeq" id="WP_011223126.1">
    <property type="nucleotide sequence ID" value="NC_006396.1"/>
</dbReference>
<protein>
    <submittedName>
        <fullName evidence="1">Uncharacterized protein</fullName>
    </submittedName>
</protein>
<dbReference type="EMBL" id="AY596297">
    <property type="protein sequence ID" value="AAV45618.1"/>
    <property type="molecule type" value="Genomic_DNA"/>
</dbReference>
<accession>Q5V4D4</accession>
<dbReference type="KEGG" id="hma:rrnAC0607"/>
<dbReference type="EMBL" id="CP039138">
    <property type="protein sequence ID" value="QCP90402.1"/>
    <property type="molecule type" value="Genomic_DNA"/>
</dbReference>